<reference evidence="11 13" key="1">
    <citation type="journal article" date="2008" name="Science">
        <title>The Physcomitrella genome reveals evolutionary insights into the conquest of land by plants.</title>
        <authorList>
            <person name="Rensing S."/>
            <person name="Lang D."/>
            <person name="Zimmer A."/>
            <person name="Terry A."/>
            <person name="Salamov A."/>
            <person name="Shapiro H."/>
            <person name="Nishiyama T."/>
            <person name="Perroud P.-F."/>
            <person name="Lindquist E."/>
            <person name="Kamisugi Y."/>
            <person name="Tanahashi T."/>
            <person name="Sakakibara K."/>
            <person name="Fujita T."/>
            <person name="Oishi K."/>
            <person name="Shin-I T."/>
            <person name="Kuroki Y."/>
            <person name="Toyoda A."/>
            <person name="Suzuki Y."/>
            <person name="Hashimoto A."/>
            <person name="Yamaguchi K."/>
            <person name="Sugano A."/>
            <person name="Kohara Y."/>
            <person name="Fujiyama A."/>
            <person name="Anterola A."/>
            <person name="Aoki S."/>
            <person name="Ashton N."/>
            <person name="Barbazuk W.B."/>
            <person name="Barker E."/>
            <person name="Bennetzen J."/>
            <person name="Bezanilla M."/>
            <person name="Blankenship R."/>
            <person name="Cho S.H."/>
            <person name="Dutcher S."/>
            <person name="Estelle M."/>
            <person name="Fawcett J.A."/>
            <person name="Gundlach H."/>
            <person name="Hanada K."/>
            <person name="Heyl A."/>
            <person name="Hicks K.A."/>
            <person name="Hugh J."/>
            <person name="Lohr M."/>
            <person name="Mayer K."/>
            <person name="Melkozernov A."/>
            <person name="Murata T."/>
            <person name="Nelson D."/>
            <person name="Pils B."/>
            <person name="Prigge M."/>
            <person name="Reiss B."/>
            <person name="Renner T."/>
            <person name="Rombauts S."/>
            <person name="Rushton P."/>
            <person name="Sanderfoot A."/>
            <person name="Schween G."/>
            <person name="Shiu S.-H."/>
            <person name="Stueber K."/>
            <person name="Theodoulou F.L."/>
            <person name="Tu H."/>
            <person name="Van de Peer Y."/>
            <person name="Verrier P.J."/>
            <person name="Waters E."/>
            <person name="Wood A."/>
            <person name="Yang L."/>
            <person name="Cove D."/>
            <person name="Cuming A."/>
            <person name="Hasebe M."/>
            <person name="Lucas S."/>
            <person name="Mishler D.B."/>
            <person name="Reski R."/>
            <person name="Grigoriev I."/>
            <person name="Quatrano R.S."/>
            <person name="Boore J.L."/>
        </authorList>
    </citation>
    <scope>NUCLEOTIDE SEQUENCE [LARGE SCALE GENOMIC DNA]</scope>
    <source>
        <strain evidence="12 13">cv. Gransden 2004</strain>
    </source>
</reference>
<evidence type="ECO:0000256" key="3">
    <source>
        <dbReference type="ARBA" id="ARBA00022448"/>
    </source>
</evidence>
<reference evidence="11 13" key="2">
    <citation type="journal article" date="2018" name="Plant J.">
        <title>The Physcomitrella patens chromosome-scale assembly reveals moss genome structure and evolution.</title>
        <authorList>
            <person name="Lang D."/>
            <person name="Ullrich K.K."/>
            <person name="Murat F."/>
            <person name="Fuchs J."/>
            <person name="Jenkins J."/>
            <person name="Haas F.B."/>
            <person name="Piednoel M."/>
            <person name="Gundlach H."/>
            <person name="Van Bel M."/>
            <person name="Meyberg R."/>
            <person name="Vives C."/>
            <person name="Morata J."/>
            <person name="Symeonidi A."/>
            <person name="Hiss M."/>
            <person name="Muchero W."/>
            <person name="Kamisugi Y."/>
            <person name="Saleh O."/>
            <person name="Blanc G."/>
            <person name="Decker E.L."/>
            <person name="van Gessel N."/>
            <person name="Grimwood J."/>
            <person name="Hayes R.D."/>
            <person name="Graham S.W."/>
            <person name="Gunter L.E."/>
            <person name="McDaniel S.F."/>
            <person name="Hoernstein S.N.W."/>
            <person name="Larsson A."/>
            <person name="Li F.W."/>
            <person name="Perroud P.F."/>
            <person name="Phillips J."/>
            <person name="Ranjan P."/>
            <person name="Rokshar D.S."/>
            <person name="Rothfels C.J."/>
            <person name="Schneider L."/>
            <person name="Shu S."/>
            <person name="Stevenson D.W."/>
            <person name="Thummler F."/>
            <person name="Tillich M."/>
            <person name="Villarreal Aguilar J.C."/>
            <person name="Widiez T."/>
            <person name="Wong G.K."/>
            <person name="Wymore A."/>
            <person name="Zhang Y."/>
            <person name="Zimmer A.D."/>
            <person name="Quatrano R.S."/>
            <person name="Mayer K.F.X."/>
            <person name="Goodstein D."/>
            <person name="Casacuberta J.M."/>
            <person name="Vandepoele K."/>
            <person name="Reski R."/>
            <person name="Cuming A.C."/>
            <person name="Tuskan G.A."/>
            <person name="Maumus F."/>
            <person name="Salse J."/>
            <person name="Schmutz J."/>
            <person name="Rensing S.A."/>
        </authorList>
    </citation>
    <scope>NUCLEOTIDE SEQUENCE [LARGE SCALE GENOMIC DNA]</scope>
    <source>
        <strain evidence="12 13">cv. Gransden 2004</strain>
    </source>
</reference>
<evidence type="ECO:0000256" key="7">
    <source>
        <dbReference type="ARBA" id="ARBA00023136"/>
    </source>
</evidence>
<dbReference type="GO" id="GO:0005774">
    <property type="term" value="C:vacuolar membrane"/>
    <property type="evidence" value="ECO:0007669"/>
    <property type="project" value="UniProtKB-SubCell"/>
</dbReference>
<evidence type="ECO:0000256" key="1">
    <source>
        <dbReference type="ARBA" id="ARBA00003168"/>
    </source>
</evidence>
<dbReference type="AlphaFoldDB" id="A0A2K1JG49"/>
<evidence type="ECO:0000256" key="6">
    <source>
        <dbReference type="ARBA" id="ARBA00022989"/>
    </source>
</evidence>
<dbReference type="InterPro" id="IPR027469">
    <property type="entry name" value="Cation_efflux_TMD_sf"/>
</dbReference>
<dbReference type="Pfam" id="PF01545">
    <property type="entry name" value="Cation_efflux"/>
    <property type="match status" value="1"/>
</dbReference>
<dbReference type="Gramene" id="Pp3c14_1830V3.1">
    <property type="protein sequence ID" value="Pp3c14_1830V3.1"/>
    <property type="gene ID" value="Pp3c14_1830"/>
</dbReference>
<keyword evidence="7" id="KW-0472">Membrane</keyword>
<dbReference type="EnsemblPlants" id="Pp3c14_1830V3.2">
    <property type="protein sequence ID" value="Pp3c14_1830V3.2"/>
    <property type="gene ID" value="Pp3c14_1830"/>
</dbReference>
<dbReference type="OMA" id="RNSEAIP"/>
<organism evidence="11">
    <name type="scientific">Physcomitrium patens</name>
    <name type="common">Spreading-leaved earth moss</name>
    <name type="synonym">Physcomitrella patens</name>
    <dbReference type="NCBI Taxonomy" id="3218"/>
    <lineage>
        <taxon>Eukaryota</taxon>
        <taxon>Viridiplantae</taxon>
        <taxon>Streptophyta</taxon>
        <taxon>Embryophyta</taxon>
        <taxon>Bryophyta</taxon>
        <taxon>Bryophytina</taxon>
        <taxon>Bryopsida</taxon>
        <taxon>Funariidae</taxon>
        <taxon>Funariales</taxon>
        <taxon>Funariaceae</taxon>
        <taxon>Physcomitrium</taxon>
    </lineage>
</organism>
<dbReference type="SUPFAM" id="SSF161111">
    <property type="entry name" value="Cation efflux protein transmembrane domain-like"/>
    <property type="match status" value="1"/>
</dbReference>
<dbReference type="Gene3D" id="3.30.70.1350">
    <property type="entry name" value="Cation efflux protein, cytoplasmic domain"/>
    <property type="match status" value="1"/>
</dbReference>
<feature type="compositionally biased region" description="Basic and acidic residues" evidence="8">
    <location>
        <begin position="543"/>
        <end position="569"/>
    </location>
</feature>
<dbReference type="Gramene" id="Pp3c14_1830V3.2">
    <property type="protein sequence ID" value="Pp3c14_1830V3.2"/>
    <property type="gene ID" value="Pp3c14_1830"/>
</dbReference>
<dbReference type="NCBIfam" id="TIGR01297">
    <property type="entry name" value="CDF"/>
    <property type="match status" value="1"/>
</dbReference>
<evidence type="ECO:0000313" key="12">
    <source>
        <dbReference type="EnsemblPlants" id="Pp3c14_1830V3.1"/>
    </source>
</evidence>
<dbReference type="EnsemblPlants" id="Pp3c14_1830V3.1">
    <property type="protein sequence ID" value="Pp3c14_1830V3.1"/>
    <property type="gene ID" value="Pp3c14_1830"/>
</dbReference>
<reference evidence="12" key="3">
    <citation type="submission" date="2020-12" db="UniProtKB">
        <authorList>
            <consortium name="EnsemblPlants"/>
        </authorList>
    </citation>
    <scope>IDENTIFICATION</scope>
</reference>
<evidence type="ECO:0000259" key="10">
    <source>
        <dbReference type="Pfam" id="PF16916"/>
    </source>
</evidence>
<feature type="region of interest" description="Disordered" evidence="8">
    <location>
        <begin position="543"/>
        <end position="570"/>
    </location>
</feature>
<feature type="domain" description="Cation efflux protein cytoplasmic" evidence="10">
    <location>
        <begin position="437"/>
        <end position="513"/>
    </location>
</feature>
<dbReference type="InterPro" id="IPR002524">
    <property type="entry name" value="Cation_efflux"/>
</dbReference>
<accession>A0A2K1JG49</accession>
<dbReference type="InterPro" id="IPR058533">
    <property type="entry name" value="Cation_efflux_TM"/>
</dbReference>
<dbReference type="InterPro" id="IPR027470">
    <property type="entry name" value="Cation_efflux_CTD"/>
</dbReference>
<gene>
    <name evidence="12" type="primary">LOC112291615</name>
    <name evidence="11" type="ORF">PHYPA_017881</name>
</gene>
<dbReference type="FunFam" id="1.20.1510.10:FF:000023">
    <property type="entry name" value="Metal tolerance protein C1"/>
    <property type="match status" value="1"/>
</dbReference>
<evidence type="ECO:0000313" key="13">
    <source>
        <dbReference type="Proteomes" id="UP000006727"/>
    </source>
</evidence>
<dbReference type="PaxDb" id="3218-PP1S255_26V6.2"/>
<dbReference type="STRING" id="3218.A0A2K1JG49"/>
<dbReference type="FunCoup" id="A0A2K1JG49">
    <property type="interactions" value="1116"/>
</dbReference>
<dbReference type="EMBL" id="ABEU02000014">
    <property type="protein sequence ID" value="PNR40479.1"/>
    <property type="molecule type" value="Genomic_DNA"/>
</dbReference>
<dbReference type="PANTHER" id="PTHR43840:SF15">
    <property type="entry name" value="MITOCHONDRIAL METAL TRANSPORTER 1-RELATED"/>
    <property type="match status" value="1"/>
</dbReference>
<comment type="function">
    <text evidence="1">Involved in sequestration of excess metal in the cytoplasm into vacuoles to maintain metal homeostasis.</text>
</comment>
<dbReference type="FunFam" id="3.30.70.1350:FF:000008">
    <property type="entry name" value="Metal tolerance protein C1"/>
    <property type="match status" value="1"/>
</dbReference>
<evidence type="ECO:0000256" key="8">
    <source>
        <dbReference type="SAM" id="MobiDB-lite"/>
    </source>
</evidence>
<evidence type="ECO:0000313" key="11">
    <source>
        <dbReference type="EMBL" id="PNR40479.1"/>
    </source>
</evidence>
<keyword evidence="6" id="KW-1133">Transmembrane helix</keyword>
<dbReference type="GO" id="GO:0008324">
    <property type="term" value="F:monoatomic cation transmembrane transporter activity"/>
    <property type="evidence" value="ECO:0000318"/>
    <property type="project" value="GO_Central"/>
</dbReference>
<comment type="subcellular location">
    <subcellularLocation>
        <location evidence="2">Vacuole membrane</location>
        <topology evidence="2">Multi-pass membrane protein</topology>
    </subcellularLocation>
</comment>
<keyword evidence="5" id="KW-0812">Transmembrane</keyword>
<dbReference type="KEGG" id="ppp:112291615"/>
<dbReference type="InterPro" id="IPR036837">
    <property type="entry name" value="Cation_efflux_CTD_sf"/>
</dbReference>
<evidence type="ECO:0000256" key="2">
    <source>
        <dbReference type="ARBA" id="ARBA00004128"/>
    </source>
</evidence>
<dbReference type="GO" id="GO:0016020">
    <property type="term" value="C:membrane"/>
    <property type="evidence" value="ECO:0000318"/>
    <property type="project" value="GO_Central"/>
</dbReference>
<keyword evidence="4" id="KW-0926">Vacuole</keyword>
<keyword evidence="3" id="KW-0813">Transport</keyword>
<protein>
    <submittedName>
        <fullName evidence="11 12">Uncharacterized protein</fullName>
    </submittedName>
</protein>
<dbReference type="SUPFAM" id="SSF160240">
    <property type="entry name" value="Cation efflux protein cytoplasmic domain-like"/>
    <property type="match status" value="1"/>
</dbReference>
<evidence type="ECO:0000256" key="5">
    <source>
        <dbReference type="ARBA" id="ARBA00022692"/>
    </source>
</evidence>
<dbReference type="Pfam" id="PF16916">
    <property type="entry name" value="ZT_dimer"/>
    <property type="match status" value="1"/>
</dbReference>
<dbReference type="GeneID" id="112291615"/>
<name>A0A2K1JG49_PHYPA</name>
<dbReference type="InterPro" id="IPR050291">
    <property type="entry name" value="CDF_Transporter"/>
</dbReference>
<dbReference type="Gene3D" id="1.20.1510.10">
    <property type="entry name" value="Cation efflux protein transmembrane domain"/>
    <property type="match status" value="1"/>
</dbReference>
<sequence>MPLRPSNDRYSRCTCFFFNLIENVRRTESKAILIRPPEILQTRKCQESPLARTLSSSLDFDSTSQPKESLLHFSSSVGYVDGINRVVTISSKSCHSEWKNRRFSISEISDGSSFLKVASRSFIKKGRSSNGSNLNPSFLSNAFVKTSMRGWNVTKIQTKSSAERGQFWSDERRAHMGHAHDDVGHESQEKLSAHGEKVLRWGLWTDILLTIGKGAAGYVSGSTAIIADAAHSASDIVLSGVALWTSKASNVPPDKEHPYGHGKIETMGALSISILLLVTGGGIAWTAVDTLQVMIPSMLAFQDTVQTTIGAAAQLEVHSHGHDHEHGIVGHKHVLDMEHMGVALFAAIVGIGAKEGLYWITKAAGERAGSALLTASAWHHRSDAISSVVALIGVGGAMIGIPLLDPAAALLVSGMIVKAGLQTGYQSMQELLDMGLPETVLAPIHETVLKVDGVEGIHQLRGRRMGSTVHVDVHIEVDPWLSLSAAHNIGEAVRQQVRAHHPNVTESFVHIDPASQGPGEVELETVDASKHYIGHRHDDHIHTDQHSFQHRKDENTCDHHHDHDQDKYDASNGECPKAELLASGGMNSDKHEGAPFHKIYGSLQQSEVERVVRHVLDANFREAVKVKVVTCHFLHGKVVAEVGVSLDPNLSIRDAMEHASDIETCLLRNVRDLSAVRVQLNLSSR</sequence>
<evidence type="ECO:0000259" key="9">
    <source>
        <dbReference type="Pfam" id="PF01545"/>
    </source>
</evidence>
<feature type="domain" description="Cation efflux protein transmembrane" evidence="9">
    <location>
        <begin position="203"/>
        <end position="432"/>
    </location>
</feature>
<dbReference type="PANTHER" id="PTHR43840">
    <property type="entry name" value="MITOCHONDRIAL METAL TRANSPORTER 1-RELATED"/>
    <property type="match status" value="1"/>
</dbReference>
<keyword evidence="13" id="KW-1185">Reference proteome</keyword>
<evidence type="ECO:0000256" key="4">
    <source>
        <dbReference type="ARBA" id="ARBA00022554"/>
    </source>
</evidence>
<dbReference type="OrthoDB" id="435980at2759"/>
<proteinExistence type="predicted"/>
<dbReference type="RefSeq" id="XP_024395048.1">
    <property type="nucleotide sequence ID" value="XM_024539280.2"/>
</dbReference>
<dbReference type="Proteomes" id="UP000006727">
    <property type="component" value="Chromosome 14"/>
</dbReference>